<dbReference type="PANTHER" id="PTHR39639">
    <property type="entry name" value="CHROMOSOME 16, WHOLE GENOME SHOTGUN SEQUENCE"/>
    <property type="match status" value="1"/>
</dbReference>
<comment type="caution">
    <text evidence="2">The sequence shown here is derived from an EMBL/GenBank/DDBJ whole genome shotgun (WGS) entry which is preliminary data.</text>
</comment>
<dbReference type="InterPro" id="IPR004919">
    <property type="entry name" value="GmrSD_N"/>
</dbReference>
<organism evidence="2 3">
    <name type="scientific">Bifidobacterium callitrichos</name>
    <dbReference type="NCBI Taxonomy" id="762209"/>
    <lineage>
        <taxon>Bacteria</taxon>
        <taxon>Bacillati</taxon>
        <taxon>Actinomycetota</taxon>
        <taxon>Actinomycetes</taxon>
        <taxon>Bifidobacteriales</taxon>
        <taxon>Bifidobacteriaceae</taxon>
        <taxon>Bifidobacterium</taxon>
    </lineage>
</organism>
<dbReference type="Pfam" id="PF03235">
    <property type="entry name" value="GmrSD_N"/>
    <property type="match status" value="1"/>
</dbReference>
<feature type="domain" description="GmrSD restriction endonucleases N-terminal" evidence="1">
    <location>
        <begin position="44"/>
        <end position="190"/>
    </location>
</feature>
<dbReference type="AlphaFoldDB" id="A0A2T3G998"/>
<dbReference type="Proteomes" id="UP000240228">
    <property type="component" value="Unassembled WGS sequence"/>
</dbReference>
<evidence type="ECO:0000313" key="2">
    <source>
        <dbReference type="EMBL" id="PST46076.1"/>
    </source>
</evidence>
<accession>A0A2T3G998</accession>
<dbReference type="EMBL" id="NWTX01000013">
    <property type="protein sequence ID" value="PST46076.1"/>
    <property type="molecule type" value="Genomic_DNA"/>
</dbReference>
<name>A0A2T3G998_9BIFI</name>
<sequence length="356" mass="41398">MEKSMDSTTIREELQHQRRKVDFDNYDLTVDELIRRVFLKRIEISPSYQRQFRWDSERQSSLIESLLLGIPVPNLFMATNSSEDMGVQWEIVDGLQRTLSLVSFAGTEEQRQSVKVLDKPLRIQGLQKLESINGLTFDELPIDVQQLLLDRPVKITVLNDKSDKQVRFDLFERLNTGGITLTAQEVRECIFRGKFIDMLQDLSQYPSFKQVVKLPKAKEKDGTLQEYVLRFFAFHDRYFSFDHSVKDFLNEYTDWASSNIKQANQWERLFKITFDFLAKCFPDGITRSRSTTPVNYYEGVAVGASLALERNPSLQPSTHQNWTKDQEFINAVIGATNSAPKVRRRIEWARDGFLNS</sequence>
<evidence type="ECO:0000313" key="3">
    <source>
        <dbReference type="Proteomes" id="UP000240228"/>
    </source>
</evidence>
<keyword evidence="3" id="KW-1185">Reference proteome</keyword>
<reference evidence="3" key="1">
    <citation type="submission" date="2017-09" db="EMBL/GenBank/DDBJ databases">
        <authorList>
            <person name="Sela D.A."/>
            <person name="Albert K."/>
        </authorList>
    </citation>
    <scope>NUCLEOTIDE SEQUENCE [LARGE SCALE GENOMIC DNA]</scope>
    <source>
        <strain evidence="3">UMA51805</strain>
    </source>
</reference>
<dbReference type="PANTHER" id="PTHR39639:SF1">
    <property type="entry name" value="DUF262 DOMAIN-CONTAINING PROTEIN"/>
    <property type="match status" value="1"/>
</dbReference>
<gene>
    <name evidence="2" type="ORF">CPA40_07710</name>
</gene>
<evidence type="ECO:0000259" key="1">
    <source>
        <dbReference type="Pfam" id="PF03235"/>
    </source>
</evidence>
<protein>
    <recommendedName>
        <fullName evidence="1">GmrSD restriction endonucleases N-terminal domain-containing protein</fullName>
    </recommendedName>
</protein>
<proteinExistence type="predicted"/>
<reference evidence="2 3" key="2">
    <citation type="submission" date="2018-03" db="EMBL/GenBank/DDBJ databases">
        <title>The comparative genomics of Bifidobacterium callitrichos reflects dietary carbohydrate utilization within the common marmoset gut.</title>
        <authorList>
            <person name="Rani A."/>
        </authorList>
    </citation>
    <scope>NUCLEOTIDE SEQUENCE [LARGE SCALE GENOMIC DNA]</scope>
    <source>
        <strain evidence="2 3">UMA51805</strain>
    </source>
</reference>